<feature type="compositionally biased region" description="Polar residues" evidence="1">
    <location>
        <begin position="714"/>
        <end position="723"/>
    </location>
</feature>
<dbReference type="EMBL" id="JAPFFF010000018">
    <property type="protein sequence ID" value="KAK8860919.1"/>
    <property type="molecule type" value="Genomic_DNA"/>
</dbReference>
<feature type="compositionally biased region" description="Basic and acidic residues" evidence="1">
    <location>
        <begin position="752"/>
        <end position="789"/>
    </location>
</feature>
<feature type="compositionally biased region" description="Acidic residues" evidence="1">
    <location>
        <begin position="863"/>
        <end position="872"/>
    </location>
</feature>
<gene>
    <name evidence="2" type="ORF">M9Y10_012611</name>
</gene>
<comment type="caution">
    <text evidence="2">The sequence shown here is derived from an EMBL/GenBank/DDBJ whole genome shotgun (WGS) entry which is preliminary data.</text>
</comment>
<feature type="compositionally biased region" description="Acidic residues" evidence="1">
    <location>
        <begin position="802"/>
        <end position="829"/>
    </location>
</feature>
<feature type="region of interest" description="Disordered" evidence="1">
    <location>
        <begin position="675"/>
        <end position="872"/>
    </location>
</feature>
<name>A0ABR2ICX1_9EUKA</name>
<evidence type="ECO:0000313" key="3">
    <source>
        <dbReference type="Proteomes" id="UP001470230"/>
    </source>
</evidence>
<organism evidence="2 3">
    <name type="scientific">Tritrichomonas musculus</name>
    <dbReference type="NCBI Taxonomy" id="1915356"/>
    <lineage>
        <taxon>Eukaryota</taxon>
        <taxon>Metamonada</taxon>
        <taxon>Parabasalia</taxon>
        <taxon>Tritrichomonadida</taxon>
        <taxon>Tritrichomonadidae</taxon>
        <taxon>Tritrichomonas</taxon>
    </lineage>
</organism>
<feature type="compositionally biased region" description="Basic and acidic residues" evidence="1">
    <location>
        <begin position="675"/>
        <end position="684"/>
    </location>
</feature>
<sequence length="872" mass="101604">MIESFRIISEISPLLSLYVSDLKIIKEDYLDDALSDASEDDSSLDDIYFKNKSTNNDYDEDIDNFDANNYLNSRDTDNTNYTELKNKFWSRICLALNQINFNCNFCDPLNDFPFFIKSLYNIKDELDPVNKYYNLSSNRSHAFTLNSCVNSIIKIISKYSMNSDPKFIIWDLPEALNNDHFIYFSVLLELSDTNNSIWINFSKTPGSLNLLFDHYLPLIGPSSDIVTAQLITLIDSLFRNPELYENIKMPKKQANNFWFKLMRIIGCSENVAVITTAFCIAKSLYLQMTPLMQKNVKIDWLNNLIDASSNGTTNSYREFYKISSDYEIKTNYSAKNRLYSPFEYKKANEQKKVVLSYRYCPVHYQVLEFIFSLNTPNFKYVTLCKNLIHQGISSPDDLFYIQRCLMVPKIKKPFLGLKFLLKVSTTDKIWSSLATQMLYEPLLRFSKLGGVQTLLSEYVRRCFIFIGVASLRQKYGRKRMMILNSFRALYCDVGLDWLNSIIMKYYAALVFSKKMKHVIPDFSLRNQKKGGDGESDEKGTNLKKVASKQSIASSLSNDSVGSIKSSHSNFDVRLPSFPDFDNKPRRSPEIKGRVEYDKMFPNEIDRLNKSQIDLKNYLKTNDIVIPKFVNKKTKTKIQNSPYQANQERQKAQVQKQKLNGRLYLQRQQMLAKYRQQKEAKEQKTPKMPQKPIDSHLKSKLQQQQQQYLRVQKIPKSQMNQCKPSNRLKPKTPPLIQPTIRQVQQQKLKKKQKMEIQKIELIDKPLKNSEDNENKSFKNSDEENKQFKNSEEEEKVENNVSEGEYENDDDEVLNNENEEDDDEEDEEENVNENNENGTKDDDDDEIDMFFSSNDADDVCRDVIGDDDDDDDDI</sequence>
<dbReference type="Proteomes" id="UP001470230">
    <property type="component" value="Unassembled WGS sequence"/>
</dbReference>
<keyword evidence="3" id="KW-1185">Reference proteome</keyword>
<reference evidence="2 3" key="1">
    <citation type="submission" date="2024-04" db="EMBL/GenBank/DDBJ databases">
        <title>Tritrichomonas musculus Genome.</title>
        <authorList>
            <person name="Alves-Ferreira E."/>
            <person name="Grigg M."/>
            <person name="Lorenzi H."/>
            <person name="Galac M."/>
        </authorList>
    </citation>
    <scope>NUCLEOTIDE SEQUENCE [LARGE SCALE GENOMIC DNA]</scope>
    <source>
        <strain evidence="2 3">EAF2021</strain>
    </source>
</reference>
<proteinExistence type="predicted"/>
<protein>
    <submittedName>
        <fullName evidence="2">Uncharacterized protein</fullName>
    </submittedName>
</protein>
<accession>A0ABR2ICX1</accession>
<evidence type="ECO:0000256" key="1">
    <source>
        <dbReference type="SAM" id="MobiDB-lite"/>
    </source>
</evidence>
<evidence type="ECO:0000313" key="2">
    <source>
        <dbReference type="EMBL" id="KAK8860919.1"/>
    </source>
</evidence>